<feature type="transmembrane region" description="Helical" evidence="1">
    <location>
        <begin position="79"/>
        <end position="97"/>
    </location>
</feature>
<feature type="transmembrane region" description="Helical" evidence="1">
    <location>
        <begin position="7"/>
        <end position="28"/>
    </location>
</feature>
<dbReference type="OrthoDB" id="229756at2157"/>
<accession>A0A847UIX4</accession>
<feature type="transmembrane region" description="Helical" evidence="1">
    <location>
        <begin position="53"/>
        <end position="70"/>
    </location>
</feature>
<comment type="caution">
    <text evidence="2">The sequence shown here is derived from an EMBL/GenBank/DDBJ whole genome shotgun (WGS) entry which is preliminary data.</text>
</comment>
<keyword evidence="1" id="KW-0812">Transmembrane</keyword>
<evidence type="ECO:0000256" key="1">
    <source>
        <dbReference type="SAM" id="Phobius"/>
    </source>
</evidence>
<proteinExistence type="predicted"/>
<dbReference type="RefSeq" id="WP_170095011.1">
    <property type="nucleotide sequence ID" value="NZ_WOYG01000001.1"/>
</dbReference>
<evidence type="ECO:0000313" key="3">
    <source>
        <dbReference type="Proteomes" id="UP000608662"/>
    </source>
</evidence>
<name>A0A847UIX4_9EURY</name>
<reference evidence="2" key="1">
    <citation type="submission" date="2019-12" db="EMBL/GenBank/DDBJ databases">
        <title>Whole-genome sequence of Halomicrobium mukohataei pws1.</title>
        <authorList>
            <person name="Verma D.K."/>
            <person name="Gopal K."/>
            <person name="Prasad E.S."/>
        </authorList>
    </citation>
    <scope>NUCLEOTIDE SEQUENCE</scope>
    <source>
        <strain evidence="2">Pws1</strain>
    </source>
</reference>
<keyword evidence="1" id="KW-1133">Transmembrane helix</keyword>
<dbReference type="AlphaFoldDB" id="A0A847UIX4"/>
<dbReference type="EMBL" id="WOYG01000001">
    <property type="protein sequence ID" value="NLV11311.1"/>
    <property type="molecule type" value="Genomic_DNA"/>
</dbReference>
<protein>
    <submittedName>
        <fullName evidence="2">Uncharacterized protein</fullName>
    </submittedName>
</protein>
<dbReference type="Proteomes" id="UP000608662">
    <property type="component" value="Unassembled WGS sequence"/>
</dbReference>
<keyword evidence="1" id="KW-0472">Membrane</keyword>
<gene>
    <name evidence="2" type="ORF">GOC74_15390</name>
</gene>
<sequence length="178" mass="19303">MDRSVRIARAVAAGLVFVTAAYHLWWGFPRMLVYLQGLGSLASRGLIPDPRPFLFVAFALVLLAGPYLVTREYLTVRRGYLAGAGLMVLSFLAWVAWHQTGHGAFLTGLPAPETGGHTHGGVLYTIYDHYVTTPIEGVIKSVELLAAGLFAWLLRRDPAASEPTVDDAPVGGDRATRE</sequence>
<organism evidence="2 3">
    <name type="scientific">Halomicrobium mukohataei</name>
    <dbReference type="NCBI Taxonomy" id="57705"/>
    <lineage>
        <taxon>Archaea</taxon>
        <taxon>Methanobacteriati</taxon>
        <taxon>Methanobacteriota</taxon>
        <taxon>Stenosarchaea group</taxon>
        <taxon>Halobacteria</taxon>
        <taxon>Halobacteriales</taxon>
        <taxon>Haloarculaceae</taxon>
        <taxon>Halomicrobium</taxon>
    </lineage>
</organism>
<evidence type="ECO:0000313" key="2">
    <source>
        <dbReference type="EMBL" id="NLV11311.1"/>
    </source>
</evidence>